<reference evidence="8" key="1">
    <citation type="submission" date="2023-04" db="EMBL/GenBank/DDBJ databases">
        <authorList>
            <person name="Vijverberg K."/>
            <person name="Xiong W."/>
            <person name="Schranz E."/>
        </authorList>
    </citation>
    <scope>NUCLEOTIDE SEQUENCE</scope>
</reference>
<accession>A0AA35Y5M9</accession>
<evidence type="ECO:0000313" key="8">
    <source>
        <dbReference type="EMBL" id="CAI9268214.1"/>
    </source>
</evidence>
<comment type="subcellular location">
    <subcellularLocation>
        <location evidence="1">Cytoplasm</location>
        <location evidence="1">Cytoskeleton</location>
    </subcellularLocation>
</comment>
<dbReference type="PANTHER" id="PTHR46372">
    <property type="entry name" value="PROTEIN WVD2-LIKE 3"/>
    <property type="match status" value="1"/>
</dbReference>
<protein>
    <recommendedName>
        <fullName evidence="7">TPX2 C-terminal domain-containing protein</fullName>
    </recommendedName>
</protein>
<dbReference type="PANTHER" id="PTHR46372:SF26">
    <property type="entry name" value="(WILD MALAYSIAN BANANA) HYPOTHETICAL PROTEIN"/>
    <property type="match status" value="1"/>
</dbReference>
<keyword evidence="9" id="KW-1185">Reference proteome</keyword>
<feature type="compositionally biased region" description="Low complexity" evidence="6">
    <location>
        <begin position="98"/>
        <end position="118"/>
    </location>
</feature>
<dbReference type="GO" id="GO:0008017">
    <property type="term" value="F:microtubule binding"/>
    <property type="evidence" value="ECO:0007669"/>
    <property type="project" value="InterPro"/>
</dbReference>
<evidence type="ECO:0000256" key="2">
    <source>
        <dbReference type="ARBA" id="ARBA00005885"/>
    </source>
</evidence>
<organism evidence="8 9">
    <name type="scientific">Lactuca saligna</name>
    <name type="common">Willowleaf lettuce</name>
    <dbReference type="NCBI Taxonomy" id="75948"/>
    <lineage>
        <taxon>Eukaryota</taxon>
        <taxon>Viridiplantae</taxon>
        <taxon>Streptophyta</taxon>
        <taxon>Embryophyta</taxon>
        <taxon>Tracheophyta</taxon>
        <taxon>Spermatophyta</taxon>
        <taxon>Magnoliopsida</taxon>
        <taxon>eudicotyledons</taxon>
        <taxon>Gunneridae</taxon>
        <taxon>Pentapetalae</taxon>
        <taxon>asterids</taxon>
        <taxon>campanulids</taxon>
        <taxon>Asterales</taxon>
        <taxon>Asteraceae</taxon>
        <taxon>Cichorioideae</taxon>
        <taxon>Cichorieae</taxon>
        <taxon>Lactucinae</taxon>
        <taxon>Lactuca</taxon>
    </lineage>
</organism>
<dbReference type="Pfam" id="PF06886">
    <property type="entry name" value="TPX2"/>
    <property type="match status" value="1"/>
</dbReference>
<keyword evidence="4" id="KW-0493">Microtubule</keyword>
<comment type="similarity">
    <text evidence="2">Belongs to the TPX2 family.</text>
</comment>
<dbReference type="Proteomes" id="UP001177003">
    <property type="component" value="Chromosome 1"/>
</dbReference>
<sequence>MIHSTLPHISETPTTIQFLKRGMESGNEVVSEDGSGVAVNEDPNVKKEEENSNKVEEPLNSTGVEVIEIIESPDIRGKNSIKVSTNDATSKNKKVVKKIPSTSSSSRNPKSNPSQNSSFPAKTPNPNSMKPAIAGHPVKPRIESKEVTAKSSGMATRRASLHSVTGLHTSRPKKSNGNEDCPPSEDSLSVNQHSKPIKTAVREDDDTRSSTSSGQHRNIASGFSFRLDERAEKRREFYSKLEEKTHAKEMEKTNLQEKSKESQEAEIKKLRKSLTFKAAPLPKFYKKPPPKVELKKMPPTRPKSPNLGRNKSAVAESSSKVNHEKEVVKPEKSTGKVKAKTSPSKAMVKPEKSNENTGKTEDEGKDQVWNEEFEAVQIPSVNPLEVEDWIEVGAEKNAAGVEELTNEDVTPGDIVIVEGCLYRFI</sequence>
<evidence type="ECO:0000256" key="6">
    <source>
        <dbReference type="SAM" id="MobiDB-lite"/>
    </source>
</evidence>
<evidence type="ECO:0000256" key="1">
    <source>
        <dbReference type="ARBA" id="ARBA00004245"/>
    </source>
</evidence>
<feature type="domain" description="TPX2 C-terminal" evidence="7">
    <location>
        <begin position="223"/>
        <end position="293"/>
    </location>
</feature>
<dbReference type="InterPro" id="IPR044806">
    <property type="entry name" value="WVD2/WDL1-4"/>
</dbReference>
<evidence type="ECO:0000313" key="9">
    <source>
        <dbReference type="Proteomes" id="UP001177003"/>
    </source>
</evidence>
<dbReference type="GO" id="GO:0005874">
    <property type="term" value="C:microtubule"/>
    <property type="evidence" value="ECO:0007669"/>
    <property type="project" value="UniProtKB-KW"/>
</dbReference>
<evidence type="ECO:0000256" key="5">
    <source>
        <dbReference type="ARBA" id="ARBA00023212"/>
    </source>
</evidence>
<keyword evidence="5" id="KW-0206">Cytoskeleton</keyword>
<feature type="compositionally biased region" description="Basic and acidic residues" evidence="6">
    <location>
        <begin position="348"/>
        <end position="366"/>
    </location>
</feature>
<name>A0AA35Y5M9_LACSI</name>
<dbReference type="GO" id="GO:0000226">
    <property type="term" value="P:microtubule cytoskeleton organization"/>
    <property type="evidence" value="ECO:0007669"/>
    <property type="project" value="InterPro"/>
</dbReference>
<proteinExistence type="inferred from homology"/>
<gene>
    <name evidence="8" type="ORF">LSALG_LOCUS8649</name>
</gene>
<feature type="compositionally biased region" description="Basic and acidic residues" evidence="6">
    <location>
        <begin position="321"/>
        <end position="334"/>
    </location>
</feature>
<keyword evidence="3" id="KW-0963">Cytoplasm</keyword>
<dbReference type="AlphaFoldDB" id="A0AA35Y5M9"/>
<dbReference type="InterPro" id="IPR027329">
    <property type="entry name" value="TPX2_C"/>
</dbReference>
<feature type="region of interest" description="Disordered" evidence="6">
    <location>
        <begin position="25"/>
        <end position="226"/>
    </location>
</feature>
<feature type="region of interest" description="Disordered" evidence="6">
    <location>
        <begin position="238"/>
        <end position="366"/>
    </location>
</feature>
<evidence type="ECO:0000256" key="3">
    <source>
        <dbReference type="ARBA" id="ARBA00022490"/>
    </source>
</evidence>
<feature type="compositionally biased region" description="Basic and acidic residues" evidence="6">
    <location>
        <begin position="238"/>
        <end position="268"/>
    </location>
</feature>
<evidence type="ECO:0000256" key="4">
    <source>
        <dbReference type="ARBA" id="ARBA00022701"/>
    </source>
</evidence>
<dbReference type="EMBL" id="OX465077">
    <property type="protein sequence ID" value="CAI9268214.1"/>
    <property type="molecule type" value="Genomic_DNA"/>
</dbReference>
<evidence type="ECO:0000259" key="7">
    <source>
        <dbReference type="Pfam" id="PF06886"/>
    </source>
</evidence>
<feature type="compositionally biased region" description="Basic and acidic residues" evidence="6">
    <location>
        <begin position="43"/>
        <end position="57"/>
    </location>
</feature>